<dbReference type="PATRIC" id="fig|1280953.3.peg.3611"/>
<dbReference type="RefSeq" id="WP_051625072.1">
    <property type="nucleotide sequence ID" value="NZ_ARYL01000042.1"/>
</dbReference>
<proteinExistence type="predicted"/>
<keyword evidence="2" id="KW-1133">Transmembrane helix</keyword>
<feature type="transmembrane region" description="Helical" evidence="2">
    <location>
        <begin position="68"/>
        <end position="87"/>
    </location>
</feature>
<feature type="compositionally biased region" description="Polar residues" evidence="1">
    <location>
        <begin position="1"/>
        <end position="21"/>
    </location>
</feature>
<dbReference type="OrthoDB" id="7619275at2"/>
<evidence type="ECO:0000313" key="3">
    <source>
        <dbReference type="EMBL" id="KDA00944.1"/>
    </source>
</evidence>
<keyword evidence="2" id="KW-0472">Membrane</keyword>
<evidence type="ECO:0008006" key="5">
    <source>
        <dbReference type="Google" id="ProtNLM"/>
    </source>
</evidence>
<evidence type="ECO:0000313" key="4">
    <source>
        <dbReference type="Proteomes" id="UP000024942"/>
    </source>
</evidence>
<dbReference type="Proteomes" id="UP000024942">
    <property type="component" value="Unassembled WGS sequence"/>
</dbReference>
<keyword evidence="2" id="KW-0812">Transmembrane</keyword>
<organism evidence="3 4">
    <name type="scientific">Hyphomonas oceanitis SCH89</name>
    <dbReference type="NCBI Taxonomy" id="1280953"/>
    <lineage>
        <taxon>Bacteria</taxon>
        <taxon>Pseudomonadati</taxon>
        <taxon>Pseudomonadota</taxon>
        <taxon>Alphaproteobacteria</taxon>
        <taxon>Hyphomonadales</taxon>
        <taxon>Hyphomonadaceae</taxon>
        <taxon>Hyphomonas</taxon>
    </lineage>
</organism>
<dbReference type="EMBL" id="ARYL01000042">
    <property type="protein sequence ID" value="KDA00944.1"/>
    <property type="molecule type" value="Genomic_DNA"/>
</dbReference>
<comment type="caution">
    <text evidence="3">The sequence shown here is derived from an EMBL/GenBank/DDBJ whole genome shotgun (WGS) entry which is preliminary data.</text>
</comment>
<dbReference type="STRING" id="1280953.HOC_18034"/>
<dbReference type="AlphaFoldDB" id="A0A059G2K7"/>
<evidence type="ECO:0000256" key="1">
    <source>
        <dbReference type="SAM" id="MobiDB-lite"/>
    </source>
</evidence>
<keyword evidence="4" id="KW-1185">Reference proteome</keyword>
<evidence type="ECO:0000256" key="2">
    <source>
        <dbReference type="SAM" id="Phobius"/>
    </source>
</evidence>
<reference evidence="3 4" key="1">
    <citation type="journal article" date="2014" name="Antonie Van Leeuwenhoek">
        <title>Hyphomonas beringensis sp. nov. and Hyphomonas chukchiensis sp. nov., isolated from surface seawater of the Bering Sea and Chukchi Sea.</title>
        <authorList>
            <person name="Li C."/>
            <person name="Lai Q."/>
            <person name="Li G."/>
            <person name="Dong C."/>
            <person name="Wang J."/>
            <person name="Liao Y."/>
            <person name="Shao Z."/>
        </authorList>
    </citation>
    <scope>NUCLEOTIDE SEQUENCE [LARGE SCALE GENOMIC DNA]</scope>
    <source>
        <strain evidence="3 4">SCH89</strain>
    </source>
</reference>
<gene>
    <name evidence="3" type="ORF">HOC_18034</name>
</gene>
<protein>
    <recommendedName>
        <fullName evidence="5">Transmembrane protein</fullName>
    </recommendedName>
</protein>
<feature type="transmembrane region" description="Helical" evidence="2">
    <location>
        <begin position="41"/>
        <end position="62"/>
    </location>
</feature>
<sequence>MPASQDSQTAPRDGNESTGNDVTDPEDTASSRPRTSRPVSIVRAGLAGCGIILVLIGIPIGILTPFPMVPIGLTVALSGIALVARNSDSGRAWLARMIDRHPRFQSMLPDWLRSLIFGEPWRDAVSDD</sequence>
<feature type="region of interest" description="Disordered" evidence="1">
    <location>
        <begin position="1"/>
        <end position="37"/>
    </location>
</feature>
<accession>A0A059G2K7</accession>
<name>A0A059G2K7_9PROT</name>